<evidence type="ECO:0000313" key="2">
    <source>
        <dbReference type="EMBL" id="QSE94189.1"/>
    </source>
</evidence>
<reference evidence="2 3" key="1">
    <citation type="journal article" date="2021" name="Microbiol. Resour. Announc.">
        <title>Complete Genome Sequences of Two Rhodococcus sp. Strains with Large and Linear Chromosomes, Isolated from Apple Rhizosphere.</title>
        <authorList>
            <person name="Benning S."/>
            <person name="Brugnone N."/>
            <person name="Siani R."/>
            <person name="Kublik S."/>
            <person name="Schloter M."/>
            <person name="Rad V."/>
        </authorList>
    </citation>
    <scope>NUCLEOTIDE SEQUENCE [LARGE SCALE GENOMIC DNA]</scope>
    <source>
        <strain evidence="2 3">R79</strain>
    </source>
</reference>
<evidence type="ECO:0008006" key="4">
    <source>
        <dbReference type="Google" id="ProtNLM"/>
    </source>
</evidence>
<dbReference type="EMBL" id="CP070619">
    <property type="protein sequence ID" value="QSE94189.1"/>
    <property type="molecule type" value="Genomic_DNA"/>
</dbReference>
<protein>
    <recommendedName>
        <fullName evidence="4">Scaffolding protein</fullName>
    </recommendedName>
</protein>
<evidence type="ECO:0000256" key="1">
    <source>
        <dbReference type="SAM" id="MobiDB-lite"/>
    </source>
</evidence>
<dbReference type="RefSeq" id="WP_206010621.1">
    <property type="nucleotide sequence ID" value="NZ_CP070619.1"/>
</dbReference>
<evidence type="ECO:0000313" key="3">
    <source>
        <dbReference type="Proteomes" id="UP000662986"/>
    </source>
</evidence>
<feature type="region of interest" description="Disordered" evidence="1">
    <location>
        <begin position="21"/>
        <end position="127"/>
    </location>
</feature>
<reference evidence="2 3" key="2">
    <citation type="journal article" date="2022" name="Arch. Microbiol.">
        <title>Rhodococcus pseudokoreensis sp. nov. isolated from the rhizosphere of young M26 apple rootstocks.</title>
        <authorList>
            <person name="Kampfer P."/>
            <person name="Glaeser S.P."/>
            <person name="Blom J."/>
            <person name="Wolf J."/>
            <person name="Benning S."/>
            <person name="Schloter M."/>
            <person name="Neumann-Schaal M."/>
        </authorList>
    </citation>
    <scope>NUCLEOTIDE SEQUENCE [LARGE SCALE GENOMIC DNA]</scope>
    <source>
        <strain evidence="2 3">R79</strain>
    </source>
</reference>
<sequence>MSSTILPIHAVTGLTALGLTKRGKPIWPVLGGNGEGDGDTDDKGPVDDDQDEEPDDEPDADTDDDPDEDEDRALGPKGEKALAAEKDKRKQERSRRITSVRENRQLKAQLAAKGKPKVKESDDDERERVIEERLTARANARIIAAEVRAAAAGKLSDPADAHRFLDLDQFEVTEDGEVDPDEIADAIDDLIKKKPYLAAQGGTRKAPKPDRRQGGGSREATGSMAAGRAAYQSRNPKKN</sequence>
<proteinExistence type="predicted"/>
<accession>A0A974WAR9</accession>
<feature type="compositionally biased region" description="Acidic residues" evidence="1">
    <location>
        <begin position="47"/>
        <end position="71"/>
    </location>
</feature>
<feature type="region of interest" description="Disordered" evidence="1">
    <location>
        <begin position="195"/>
        <end position="239"/>
    </location>
</feature>
<organism evidence="2 3">
    <name type="scientific">Rhodococcus pseudokoreensis</name>
    <dbReference type="NCBI Taxonomy" id="2811421"/>
    <lineage>
        <taxon>Bacteria</taxon>
        <taxon>Bacillati</taxon>
        <taxon>Actinomycetota</taxon>
        <taxon>Actinomycetes</taxon>
        <taxon>Mycobacteriales</taxon>
        <taxon>Nocardiaceae</taxon>
        <taxon>Rhodococcus</taxon>
    </lineage>
</organism>
<keyword evidence="3" id="KW-1185">Reference proteome</keyword>
<feature type="compositionally biased region" description="Basic and acidic residues" evidence="1">
    <location>
        <begin position="72"/>
        <end position="90"/>
    </location>
</feature>
<dbReference type="Proteomes" id="UP000662986">
    <property type="component" value="Chromosome"/>
</dbReference>
<gene>
    <name evidence="2" type="ORF">JWS13_39120</name>
</gene>
<name>A0A974WAR9_9NOCA</name>